<reference evidence="5 6" key="1">
    <citation type="submission" date="2017-12" db="EMBL/GenBank/DDBJ databases">
        <title>Sequencing, de novo assembly and annotation of complete genome of a new Thraustochytrid species, strain FCC1311.</title>
        <authorList>
            <person name="Sedici K."/>
            <person name="Godart F."/>
            <person name="Aiese Cigliano R."/>
            <person name="Sanseverino W."/>
            <person name="Barakat M."/>
            <person name="Ortet P."/>
            <person name="Marechal E."/>
            <person name="Cagnac O."/>
            <person name="Amato A."/>
        </authorList>
    </citation>
    <scope>NUCLEOTIDE SEQUENCE [LARGE SCALE GENOMIC DNA]</scope>
</reference>
<feature type="compositionally biased region" description="Acidic residues" evidence="2">
    <location>
        <begin position="553"/>
        <end position="567"/>
    </location>
</feature>
<dbReference type="Proteomes" id="UP000241890">
    <property type="component" value="Unassembled WGS sequence"/>
</dbReference>
<feature type="region of interest" description="Disordered" evidence="2">
    <location>
        <begin position="1267"/>
        <end position="1302"/>
    </location>
</feature>
<feature type="compositionally biased region" description="Low complexity" evidence="2">
    <location>
        <begin position="1273"/>
        <end position="1283"/>
    </location>
</feature>
<dbReference type="PANTHER" id="PTHR16166:SF93">
    <property type="entry name" value="INTERMEMBRANE LIPID TRANSFER PROTEIN VPS13"/>
    <property type="match status" value="1"/>
</dbReference>
<feature type="region of interest" description="Disordered" evidence="2">
    <location>
        <begin position="2531"/>
        <end position="2557"/>
    </location>
</feature>
<sequence>MLARLVAEAAGRYLEDVRHESVRVSFSDGGACVVQNASVRPSAWRDLGLPFEVESAKFAELRMGVGWSWRGFETSASFHVDGLTIVVRPFASIEEARKAALVRKRAQVQTRVLHDLPNARDSQAWAARLLTRMLETASVTVTNLSVCFAEPAPAPAVHMRVREIQIINLPRADATVQVDATANHPTTGAPSIIVDLDCPDGIVSPQLSTEMLELLLRLGRRWTAFMDGDFTAAVHVADSLLLQTANDTTLQVDDSVQDAQASPRSAKDLWRIAFDRVSQLLREHRRWTSSRTEDQEMRTRRTNIYTDALRRGVQDGPWMDAFVANCPLDLLVQAHLEAHLEPRKRLQQTNTSANSQSLATDASECDEKKQPSQNFKDPSHAESGWAGWLRTFLPPDEDASQEPNGVNHDAKDHHHQQQQQEQEDETATYRCWVTFSAAHARINLVDDHGFPICSFSGSPSLVLRQDASASNVSAAVNQLRLIVGEKDILHVLDASQLNSATKSTPVAHAPLLSPAANDASSSSHENAISHGSVIFFDSPQDHADAPLRPSENSNDDVHDDDGDDDEFHDAASAYSEESDSRDLKNQHSASVSPQDFVPLQRSKSDDILMGHAPLRIMSKKAIDDPKHASSITIVLEPTEVEWEPQAFRGLAAFANAVSSAIGVSHTSSAGILLSSLREHANVRIRFGAPRIRFDAKTTLSLGALAVSTQPREKAQDSPESQNGQKEMDPAIDIAFQGAELLRNGRAVLGPIHVHGTLHSNPEHGKQVDLRIHGRGGCSPTSQAPEPDAVIDEDLCSFIAKILRDISEGGKLHASSIHAAESRALVPSSPTLGWRTSDAPLDSNPLAHLELHCDALRVDLKNKDRSVFSMSMDEAKGSLSLFDLKRFQINEANLQLCGISCKHPNGRALLAQCSVHASYGAAMRHLDVSTADRISLAWVPPAMADAWATLQYLGITEEIMHEVVASSLISSRSFHREGQYQDFPKSFLERSAAFASRRHKRAHSLAVNFSKGCALTLFKNWEPLAKVAVDHIHLDVRTAQGNGRVPKVACALNTCTLYNLRAAPGLLREIVSVDTVQIDSLGPSATSNQRIKVRVGSTDAIFWQPFITEWIDYATTGIIDLFAFSASENVLSTSQSDWIHTTLCVGPTLLRIPSDAHGTRSLSLRLEATDVENSIHRDNDKDVFAIRWTGIRLEATSGACILEHKLVSLTLERSFAESTSLLCADLSNFHFNILEDGFDDIISCLRDNLLNQQSVLTALLRVKRSQTNHHLHPGSESPSSNGEENGNESEHGEHGHKLLRHEPGPVSGIKYWRNWIETKSKPQRTNITVSAISARLLNRIVVSLDRFEAITLTRFVPAANSFLFENEYALHGLEISVAGMPLIRSVSRMDASELLHKSPAETTNEASLRLKHDPERNSYLASLALDNFALMVGPEAPDHTLIQQLHKSLQWHQDDASSPDVADVALSDAPPEHAGQEVHLELEMTGARFGLADLAGNRFEALLDSIGHATTTTLTHGESSRIDRGTLHVDLSAALTDGQHDRKTNVSTTTSDVSSDPMGMTMTASMLDAMTAISDDEGGDMDDENDPLSGGHGSGLKHAAPLLLRPCSMKIFWDMIDRASAADVLTQQIRAELTSKLRVELSSGQSLALVALLSNLADAFVHSAQRGVKSRQHLPNTPPSFSPVDAREEPLAYEAVFQMAPLGLKLGPCTTSGQDCGPLLEVRGFAKQCEETITLKVAPGDMLVSVNGADLTSASHTLDTAKQALRDAEWPRRIGFLRSKPTRALIADPLQFRPLSSAIWTCRNCKSAQPITRRDHSAAFEETCLRCGAVHIQLSTEADDGAGEGTIVHDEVYENQRFYLLVGWSPQLLPTDPYPWSDLAGRTLRQLDAHAPLPESAVPGAKWYWVDDWTVDEARCHTTKSSPSSLPSCISSGTSRLLPRRLAGNLCLAAEAFNVGLLDWEPIIEPWAFAFEAQHEASSWNLTLMGLSRLQVNVGLSIADALAQLPSWGPLNDASSERRDCSCYPKFRRARVPLLALENRSGVTITAAPAGNPSAEFDVDPGAKIAAMQLLGSDSAASDLWHSIGQERGVTDEAVSLRFFGGWKALERISLRQLMHNGEIVAHKLQQATGPETGSVLLRVDVGPDGERIIHVESVFHIVNECDFALSLRLEDPGGQGALMIDPCKPSASAELPLVKNLELRMLLLGVLGESPRSGFVLNLAHLSSSALKLARANLAKAVSPPGILLEQNITELAPGKHVLIDIHAEAIKESKSSSSSLARRYVACKITIATRPPRTVRNALDFAIEVRAEQNGTLVHEISPGNTAALYHLDEVALSFRIPAISSTWSAWVKVAALAQRGADTFDLDDCHGRTVQVPVSFRARRVTVGPALHLEDLTWGLGLQVGLVDASLGRSRAIPGQAATDSIAVAEFQRWLPMQGWKPPSLPGDPSPWAFHPENSVASATDLTEVPLEPGWAWAEPSWRCDTASHDWEYATDFQAHRWSLVRGKLDCARRRIWRRACVRDVPVSQVLLGPISTKPPKGRRQGAGTEETYDDLDDGNDLYDIDAEDDRVFNATAAREYDQSKTTHQGSEAYRHALNSDKPAPPSAKHAVQLVLRLSGQTSWSAPIALVPGTWNPVEVADELSDTVVSLMVQVPVLMHRERIMIWNQFAIRSRLENDPIYLVSTHRHVCPTEVPDPSRSTKVQPGETIRRFHWDQHESGRLLRVGRAVCLGDTGMQDILWSGPIDPSVLDDMVLMLRDPRGVGRALVHVSIREDSISRAILVDFGESVRDTPQAPYRIENRTLYELECRQLSKYSEALAPLVVKDRRVCLFGFESATGDTEGRIHIRAVNESGKPVEAVVHLLGDVNAQQKELEPVDTPENRIVVRVFAEGATRVICVAHAWAVVEAPPYVDERVVVSARCELQGGVTLSLTGMHRELLAVHAEGLSVSGAETDILRTVDFRLASLQMDDADPSTRVPVMLHQGPVHVVAATYVRFPRRVKLLSVRVFPLALHLAKQQIRALSQFYEVLCARTHRRQRRRWQLEKESERNLLGKAQASQAGGTSKHRAQISQNASDRAPISFDVIHVHAMSARVNLTSSATTKSLPLTDLMRRRAGSEAFVRKRASAPVSALEVVGAAIARVTDLDDVQLPYWAVALGHLLRSDLRDHDVFFAELVLHHSTVYEFESSAIAQHYIAQLAKGLASTALVGSGLFRGPIHFARNLSMGMSGVMARGPRSSLEDGASGLVAGTALLSETVFKGLARGLATMSLSDEYIRRRQDREERMREKRAAASGFREALNEGALIVRDSVSEGVVGLLAEPVQGGRDYGPMGFLGGIGKGVVGVAIKPVMGVLDAATVATQSVRSSAGPVAGVNGTSYGLAVEDVQARSLDEASRALRRRRRLPRALYGAGLRIAPYVEADAIAAARMRALHGGKLTSEVFAGRFQPSRGEEVEYIVTDQRLLCFSMQAGSKDEHQDTASSTSLPLWSVDFVDVQSITVTRDPSSGVHIRYGAGARWADLGPRVGVLVALVVFVFVPVALWPRLCSRVFQGAVAVGGLEWARAAAQSPAARAVAYGRASMQDWARLVFAMLALVAWTVPTMLSIESRIMGPCPGHRRSMETIAIVLLVSDSAQLGFGRAFGRTRFLPGISPNKSLEGYVGGLVVTIVYAWALHGWPPALTGPIFLAGVAGDLGFSLAKRIMGTKDFSGLLGPHGGICDRIDSYLGAWTLLSFISCDDK</sequence>
<evidence type="ECO:0000259" key="4">
    <source>
        <dbReference type="SMART" id="SM00693"/>
    </source>
</evidence>
<keyword evidence="6" id="KW-1185">Reference proteome</keyword>
<dbReference type="Pfam" id="PF01148">
    <property type="entry name" value="CTP_transf_1"/>
    <property type="match status" value="1"/>
</dbReference>
<keyword evidence="3" id="KW-0812">Transmembrane</keyword>
<dbReference type="GO" id="GO:0005737">
    <property type="term" value="C:cytoplasm"/>
    <property type="evidence" value="ECO:0007669"/>
    <property type="project" value="UniProtKB-ARBA"/>
</dbReference>
<dbReference type="InterPro" id="IPR006614">
    <property type="entry name" value="Peroxin/Ferlin"/>
</dbReference>
<feature type="region of interest" description="Disordered" evidence="2">
    <location>
        <begin position="706"/>
        <end position="727"/>
    </location>
</feature>
<dbReference type="InterPro" id="IPR010482">
    <property type="entry name" value="TECPR1-like_DysF"/>
</dbReference>
<accession>A0A2R5GFA9</accession>
<name>A0A2R5GFA9_9STRA</name>
<dbReference type="EMBL" id="BEYU01000021">
    <property type="protein sequence ID" value="GBG26534.1"/>
    <property type="molecule type" value="Genomic_DNA"/>
</dbReference>
<dbReference type="GO" id="GO:0006623">
    <property type="term" value="P:protein targeting to vacuole"/>
    <property type="evidence" value="ECO:0007669"/>
    <property type="project" value="TreeGrafter"/>
</dbReference>
<feature type="region of interest" description="Disordered" evidence="2">
    <location>
        <begin position="343"/>
        <end position="423"/>
    </location>
</feature>
<feature type="region of interest" description="Disordered" evidence="2">
    <location>
        <begin position="3052"/>
        <end position="3072"/>
    </location>
</feature>
<keyword evidence="3" id="KW-1133">Transmembrane helix</keyword>
<feature type="region of interest" description="Disordered" evidence="2">
    <location>
        <begin position="539"/>
        <end position="603"/>
    </location>
</feature>
<evidence type="ECO:0000256" key="3">
    <source>
        <dbReference type="SAM" id="Phobius"/>
    </source>
</evidence>
<feature type="domain" description="Peroxin/Ferlin" evidence="4">
    <location>
        <begin position="2419"/>
        <end position="2483"/>
    </location>
</feature>
<dbReference type="GO" id="GO:0098588">
    <property type="term" value="C:bounding membrane of organelle"/>
    <property type="evidence" value="ECO:0007669"/>
    <property type="project" value="UniProtKB-ARBA"/>
</dbReference>
<evidence type="ECO:0000256" key="1">
    <source>
        <dbReference type="ARBA" id="ARBA00006545"/>
    </source>
</evidence>
<dbReference type="OrthoDB" id="10260889at2759"/>
<feature type="transmembrane region" description="Helical" evidence="3">
    <location>
        <begin position="3622"/>
        <end position="3641"/>
    </location>
</feature>
<dbReference type="GO" id="GO:0045053">
    <property type="term" value="P:protein retention in Golgi apparatus"/>
    <property type="evidence" value="ECO:0007669"/>
    <property type="project" value="TreeGrafter"/>
</dbReference>
<dbReference type="Pfam" id="PF06398">
    <property type="entry name" value="Pex24p"/>
    <property type="match status" value="1"/>
</dbReference>
<evidence type="ECO:0000313" key="5">
    <source>
        <dbReference type="EMBL" id="GBG26534.1"/>
    </source>
</evidence>
<evidence type="ECO:0000313" key="6">
    <source>
        <dbReference type="Proteomes" id="UP000241890"/>
    </source>
</evidence>
<gene>
    <name evidence="5" type="ORF">FCC1311_027552</name>
</gene>
<protein>
    <submittedName>
        <fullName evidence="5">Tectonin beta-propeller repeat-containing protein 1</fullName>
    </submittedName>
</protein>
<organism evidence="5 6">
    <name type="scientific">Hondaea fermentalgiana</name>
    <dbReference type="NCBI Taxonomy" id="2315210"/>
    <lineage>
        <taxon>Eukaryota</taxon>
        <taxon>Sar</taxon>
        <taxon>Stramenopiles</taxon>
        <taxon>Bigyra</taxon>
        <taxon>Labyrinthulomycetes</taxon>
        <taxon>Thraustochytrida</taxon>
        <taxon>Thraustochytriidae</taxon>
        <taxon>Hondaea</taxon>
    </lineage>
</organism>
<evidence type="ECO:0000256" key="2">
    <source>
        <dbReference type="SAM" id="MobiDB-lite"/>
    </source>
</evidence>
<feature type="transmembrane region" description="Helical" evidence="3">
    <location>
        <begin position="3583"/>
        <end position="3602"/>
    </location>
</feature>
<dbReference type="PANTHER" id="PTHR16166">
    <property type="entry name" value="VACUOLAR PROTEIN SORTING-ASSOCIATED PROTEIN VPS13"/>
    <property type="match status" value="1"/>
</dbReference>
<keyword evidence="3" id="KW-0472">Membrane</keyword>
<feature type="transmembrane region" description="Helical" evidence="3">
    <location>
        <begin position="3524"/>
        <end position="3541"/>
    </location>
</feature>
<dbReference type="SMART" id="SM00693">
    <property type="entry name" value="DysFN"/>
    <property type="match status" value="2"/>
</dbReference>
<dbReference type="InterPro" id="IPR026847">
    <property type="entry name" value="VPS13"/>
</dbReference>
<comment type="similarity">
    <text evidence="1">Belongs to the VPS13 family.</text>
</comment>
<feature type="compositionally biased region" description="Basic and acidic residues" evidence="2">
    <location>
        <begin position="1287"/>
        <end position="1302"/>
    </location>
</feature>
<feature type="transmembrane region" description="Helical" evidence="3">
    <location>
        <begin position="3653"/>
        <end position="3672"/>
    </location>
</feature>
<feature type="compositionally biased region" description="Polar residues" evidence="2">
    <location>
        <begin position="347"/>
        <end position="360"/>
    </location>
</feature>
<feature type="compositionally biased region" description="Low complexity" evidence="2">
    <location>
        <begin position="1544"/>
        <end position="1555"/>
    </location>
</feature>
<comment type="caution">
    <text evidence="5">The sequence shown here is derived from an EMBL/GenBank/DDBJ whole genome shotgun (WGS) entry which is preliminary data.</text>
</comment>
<dbReference type="InParanoid" id="A0A2R5GFA9"/>
<proteinExistence type="inferred from homology"/>
<feature type="region of interest" description="Disordered" evidence="2">
    <location>
        <begin position="1539"/>
        <end position="1558"/>
    </location>
</feature>
<feature type="domain" description="Peroxin/Ferlin" evidence="4">
    <location>
        <begin position="1844"/>
        <end position="1911"/>
    </location>
</feature>
<feature type="transmembrane region" description="Helical" evidence="3">
    <location>
        <begin position="3678"/>
        <end position="3697"/>
    </location>
</feature>